<feature type="transmembrane region" description="Helical" evidence="1">
    <location>
        <begin position="12"/>
        <end position="31"/>
    </location>
</feature>
<proteinExistence type="predicted"/>
<dbReference type="EMBL" id="JAQQWM010000009">
    <property type="protein sequence ID" value="KAK8046866.1"/>
    <property type="molecule type" value="Genomic_DNA"/>
</dbReference>
<name>A0ABR1TLS6_9PEZI</name>
<evidence type="ECO:0000256" key="1">
    <source>
        <dbReference type="SAM" id="Phobius"/>
    </source>
</evidence>
<comment type="caution">
    <text evidence="2">The sequence shown here is derived from an EMBL/GenBank/DDBJ whole genome shotgun (WGS) entry which is preliminary data.</text>
</comment>
<keyword evidence="1" id="KW-0472">Membrane</keyword>
<evidence type="ECO:0000313" key="2">
    <source>
        <dbReference type="EMBL" id="KAK8046866.1"/>
    </source>
</evidence>
<protein>
    <submittedName>
        <fullName evidence="2">Uncharacterized protein</fullName>
    </submittedName>
</protein>
<reference evidence="2 3" key="1">
    <citation type="submission" date="2023-01" db="EMBL/GenBank/DDBJ databases">
        <title>Analysis of 21 Apiospora genomes using comparative genomics revels a genus with tremendous synthesis potential of carbohydrate active enzymes and secondary metabolites.</title>
        <authorList>
            <person name="Sorensen T."/>
        </authorList>
    </citation>
    <scope>NUCLEOTIDE SEQUENCE [LARGE SCALE GENOMIC DNA]</scope>
    <source>
        <strain evidence="2 3">CBS 83171</strain>
    </source>
</reference>
<dbReference type="Proteomes" id="UP001446871">
    <property type="component" value="Unassembled WGS sequence"/>
</dbReference>
<keyword evidence="1" id="KW-1133">Transmembrane helix</keyword>
<organism evidence="2 3">
    <name type="scientific">Apiospora saccharicola</name>
    <dbReference type="NCBI Taxonomy" id="335842"/>
    <lineage>
        <taxon>Eukaryota</taxon>
        <taxon>Fungi</taxon>
        <taxon>Dikarya</taxon>
        <taxon>Ascomycota</taxon>
        <taxon>Pezizomycotina</taxon>
        <taxon>Sordariomycetes</taxon>
        <taxon>Xylariomycetidae</taxon>
        <taxon>Amphisphaeriales</taxon>
        <taxon>Apiosporaceae</taxon>
        <taxon>Apiospora</taxon>
    </lineage>
</organism>
<gene>
    <name evidence="2" type="ORF">PG996_014930</name>
</gene>
<sequence length="240" mass="26474">MGILRKTFMTGVYGVTGGLASVGAGMAYLNATTSIVDLKNDDAWFSSKTYARYNPKANPALQDDCIKRVPLSQIRPELRNDEAALTLDFCRGIWSRWGFWPQSKLHERYDAPPGTEDYTWKTSELAVAKYEPGFKFSNHFEVVQNSCSSSRFTRAGNEITVRCGGSPLQPGLRNSDGLVLISARIDNEKQEAVFSLKSALFDSAGSYGKGAGHPIPPKIIFLHPWYVRMLVQSGVGNVKA</sequence>
<evidence type="ECO:0000313" key="3">
    <source>
        <dbReference type="Proteomes" id="UP001446871"/>
    </source>
</evidence>
<accession>A0ABR1TLS6</accession>
<keyword evidence="1" id="KW-0812">Transmembrane</keyword>
<keyword evidence="3" id="KW-1185">Reference proteome</keyword>